<dbReference type="GO" id="GO:0006357">
    <property type="term" value="P:regulation of transcription by RNA polymerase II"/>
    <property type="evidence" value="ECO:0007669"/>
    <property type="project" value="TreeGrafter"/>
</dbReference>
<keyword evidence="8" id="KW-1185">Reference proteome</keyword>
<dbReference type="PANTHER" id="PTHR13556:SF2">
    <property type="entry name" value="TRANSCRIPTIONAL ADAPTER 3"/>
    <property type="match status" value="1"/>
</dbReference>
<evidence type="ECO:0000313" key="8">
    <source>
        <dbReference type="Proteomes" id="UP001186944"/>
    </source>
</evidence>
<feature type="coiled-coil region" evidence="6">
    <location>
        <begin position="94"/>
        <end position="121"/>
    </location>
</feature>
<name>A0AA88YEZ7_PINIB</name>
<gene>
    <name evidence="7" type="ORF">FSP39_021299</name>
</gene>
<dbReference type="PANTHER" id="PTHR13556">
    <property type="entry name" value="TRANSCRIPTIONAL ADAPTER 3-RELATED"/>
    <property type="match status" value="1"/>
</dbReference>
<evidence type="ECO:0000256" key="3">
    <source>
        <dbReference type="ARBA" id="ARBA00023015"/>
    </source>
</evidence>
<comment type="similarity">
    <text evidence="2">Belongs to the NGG1 family.</text>
</comment>
<dbReference type="GO" id="GO:0003713">
    <property type="term" value="F:transcription coactivator activity"/>
    <property type="evidence" value="ECO:0007669"/>
    <property type="project" value="TreeGrafter"/>
</dbReference>
<evidence type="ECO:0000256" key="1">
    <source>
        <dbReference type="ARBA" id="ARBA00004123"/>
    </source>
</evidence>
<evidence type="ECO:0000256" key="5">
    <source>
        <dbReference type="ARBA" id="ARBA00023242"/>
    </source>
</evidence>
<dbReference type="Proteomes" id="UP001186944">
    <property type="component" value="Unassembled WGS sequence"/>
</dbReference>
<dbReference type="EMBL" id="VSWD01000005">
    <property type="protein sequence ID" value="KAK3103718.1"/>
    <property type="molecule type" value="Genomic_DNA"/>
</dbReference>
<proteinExistence type="inferred from homology"/>
<reference evidence="7" key="1">
    <citation type="submission" date="2019-08" db="EMBL/GenBank/DDBJ databases">
        <title>The improved chromosome-level genome for the pearl oyster Pinctada fucata martensii using PacBio sequencing and Hi-C.</title>
        <authorList>
            <person name="Zheng Z."/>
        </authorList>
    </citation>
    <scope>NUCLEOTIDE SEQUENCE</scope>
    <source>
        <strain evidence="7">ZZ-2019</strain>
        <tissue evidence="7">Adductor muscle</tissue>
    </source>
</reference>
<evidence type="ECO:0000256" key="4">
    <source>
        <dbReference type="ARBA" id="ARBA00023163"/>
    </source>
</evidence>
<comment type="caution">
    <text evidence="7">The sequence shown here is derived from an EMBL/GenBank/DDBJ whole genome shotgun (WGS) entry which is preliminary data.</text>
</comment>
<dbReference type="InterPro" id="IPR019340">
    <property type="entry name" value="Histone_AcTrfase_su3"/>
</dbReference>
<evidence type="ECO:0000256" key="2">
    <source>
        <dbReference type="ARBA" id="ARBA00005330"/>
    </source>
</evidence>
<accession>A0AA88YEZ7</accession>
<sequence length="159" mass="18183">MNGHYVDIIHCTESADEAPAISPRALAKELNIGNPAHLEKRIRRELEEQGILESEDKVEDNPDDEVLTELRQKQQELRALSQHNVSVIKTLMGKAKEEIKKQDLKKKLATADAEVLEAYRKIQVARQKKKTPTKKERDAAWKALKERESIVKLIEGKLK</sequence>
<keyword evidence="5" id="KW-0539">Nucleus</keyword>
<comment type="subcellular location">
    <subcellularLocation>
        <location evidence="1">Nucleus</location>
    </subcellularLocation>
</comment>
<evidence type="ECO:0000256" key="6">
    <source>
        <dbReference type="SAM" id="Coils"/>
    </source>
</evidence>
<dbReference type="GO" id="GO:0000124">
    <property type="term" value="C:SAGA complex"/>
    <property type="evidence" value="ECO:0007669"/>
    <property type="project" value="TreeGrafter"/>
</dbReference>
<evidence type="ECO:0000313" key="7">
    <source>
        <dbReference type="EMBL" id="KAK3103718.1"/>
    </source>
</evidence>
<dbReference type="AlphaFoldDB" id="A0AA88YEZ7"/>
<organism evidence="7 8">
    <name type="scientific">Pinctada imbricata</name>
    <name type="common">Atlantic pearl-oyster</name>
    <name type="synonym">Pinctada martensii</name>
    <dbReference type="NCBI Taxonomy" id="66713"/>
    <lineage>
        <taxon>Eukaryota</taxon>
        <taxon>Metazoa</taxon>
        <taxon>Spiralia</taxon>
        <taxon>Lophotrochozoa</taxon>
        <taxon>Mollusca</taxon>
        <taxon>Bivalvia</taxon>
        <taxon>Autobranchia</taxon>
        <taxon>Pteriomorphia</taxon>
        <taxon>Pterioida</taxon>
        <taxon>Pterioidea</taxon>
        <taxon>Pteriidae</taxon>
        <taxon>Pinctada</taxon>
    </lineage>
</organism>
<dbReference type="GO" id="GO:0005634">
    <property type="term" value="C:nucleus"/>
    <property type="evidence" value="ECO:0007669"/>
    <property type="project" value="UniProtKB-SubCell"/>
</dbReference>
<dbReference type="Pfam" id="PF10198">
    <property type="entry name" value="Ada3"/>
    <property type="match status" value="1"/>
</dbReference>
<keyword evidence="3" id="KW-0805">Transcription regulation</keyword>
<protein>
    <submittedName>
        <fullName evidence="7">Uncharacterized protein</fullName>
    </submittedName>
</protein>
<keyword evidence="4" id="KW-0804">Transcription</keyword>
<keyword evidence="6" id="KW-0175">Coiled coil</keyword>